<keyword evidence="3" id="KW-1185">Reference proteome</keyword>
<feature type="transmembrane region" description="Helical" evidence="1">
    <location>
        <begin position="6"/>
        <end position="27"/>
    </location>
</feature>
<protein>
    <submittedName>
        <fullName evidence="2">Protein EE16</fullName>
    </submittedName>
</protein>
<dbReference type="KEGG" id="vg:20098529"/>
<dbReference type="OrthoDB" id="33987at10239"/>
<keyword evidence="1" id="KW-0812">Transmembrane</keyword>
<evidence type="ECO:0000256" key="1">
    <source>
        <dbReference type="SAM" id="Phobius"/>
    </source>
</evidence>
<dbReference type="GeneID" id="20098529"/>
<accession>A0A075CYC5</accession>
<sequence length="190" mass="22304">MAMNKFLFIFCLSTFLYCKYILIFYNMDDLVVHKRKRRNLMDGGMCDLSQLIPSGRRRKRNIYQCLSTSILKCLFHVDDYHFVDNSTHIIGNITVNLKYIGQKSNLTFNVSKMHVPLLHSDKITEPNYLKSRNNTWPWCAPNVPGKQLEISWNDSFIPFQWLNSTTIYVSAFGFEFLDGDNITKLLLNER</sequence>
<dbReference type="EMBL" id="KF921519">
    <property type="protein sequence ID" value="AHC02790.1"/>
    <property type="molecule type" value="Genomic_DNA"/>
</dbReference>
<evidence type="ECO:0000313" key="3">
    <source>
        <dbReference type="Proteomes" id="UP000152474"/>
    </source>
</evidence>
<gene>
    <name evidence="2" type="primary">EE16</name>
</gene>
<keyword evidence="1" id="KW-1133">Transmembrane helix</keyword>
<name>A0A075CYC5_9BETA</name>
<dbReference type="Proteomes" id="UP000152474">
    <property type="component" value="Segment"/>
</dbReference>
<reference evidence="2 3" key="1">
    <citation type="submission" date="2013-11" db="EMBL/GenBank/DDBJ databases">
        <title>Genome sequence of elephant endotheliotropic herpesvirus 5.</title>
        <authorList>
            <person name="Wilkie G.S."/>
            <person name="Davison A.J."/>
            <person name="Denk D."/>
            <person name="Kerr K."/>
            <person name="Redrobe S."/>
            <person name="Steinbach F."/>
            <person name="Dastjerdi A."/>
        </authorList>
    </citation>
    <scope>NUCLEOTIDE SEQUENCE [LARGE SCALE GENOMIC DNA]</scope>
    <source>
        <strain evidence="2 3">Vijay</strain>
    </source>
</reference>
<evidence type="ECO:0000313" key="2">
    <source>
        <dbReference type="EMBL" id="AHC02790.1"/>
    </source>
</evidence>
<organism evidence="2 3">
    <name type="scientific">Elephant endotheliotropic herpesvirus 5</name>
    <dbReference type="NCBI Taxonomy" id="768738"/>
    <lineage>
        <taxon>Viruses</taxon>
        <taxon>Duplodnaviria</taxon>
        <taxon>Heunggongvirae</taxon>
        <taxon>Peploviricota</taxon>
        <taxon>Herviviricetes</taxon>
        <taxon>Herpesvirales</taxon>
        <taxon>Orthoherpesviridae</taxon>
        <taxon>Betaherpesvirinae</taxon>
        <taxon>Proboscivirus</taxon>
    </lineage>
</organism>
<keyword evidence="1" id="KW-0472">Membrane</keyword>
<dbReference type="RefSeq" id="YP_009052036.1">
    <property type="nucleotide sequence ID" value="NC_024696.1"/>
</dbReference>
<proteinExistence type="predicted"/>